<dbReference type="GO" id="GO:0009374">
    <property type="term" value="F:biotin binding"/>
    <property type="evidence" value="ECO:0007669"/>
    <property type="project" value="InterPro"/>
</dbReference>
<dbReference type="Gene3D" id="2.40.128.30">
    <property type="entry name" value="Avidin-like"/>
    <property type="match status" value="1"/>
</dbReference>
<dbReference type="GO" id="GO:0005576">
    <property type="term" value="C:extracellular region"/>
    <property type="evidence" value="ECO:0007669"/>
    <property type="project" value="UniProtKB-SubCell"/>
</dbReference>
<organism evidence="7 8">
    <name type="scientific">Potamilus streckersoni</name>
    <dbReference type="NCBI Taxonomy" id="2493646"/>
    <lineage>
        <taxon>Eukaryota</taxon>
        <taxon>Metazoa</taxon>
        <taxon>Spiralia</taxon>
        <taxon>Lophotrochozoa</taxon>
        <taxon>Mollusca</taxon>
        <taxon>Bivalvia</taxon>
        <taxon>Autobranchia</taxon>
        <taxon>Heteroconchia</taxon>
        <taxon>Palaeoheterodonta</taxon>
        <taxon>Unionida</taxon>
        <taxon>Unionoidea</taxon>
        <taxon>Unionidae</taxon>
        <taxon>Ambleminae</taxon>
        <taxon>Lampsilini</taxon>
        <taxon>Potamilus</taxon>
    </lineage>
</organism>
<evidence type="ECO:0000313" key="8">
    <source>
        <dbReference type="Proteomes" id="UP001195483"/>
    </source>
</evidence>
<dbReference type="InterPro" id="IPR036896">
    <property type="entry name" value="Avidin-like_sf"/>
</dbReference>
<dbReference type="Proteomes" id="UP001195483">
    <property type="component" value="Unassembled WGS sequence"/>
</dbReference>
<keyword evidence="8" id="KW-1185">Reference proteome</keyword>
<sequence>MNTVMSKSGVSILLLITLKYIFAKDDLIQCVRNLYDPCGVNGTWMNDLGSLIDLSCGDGTLHGKYRIPTDRGEDIYEISGKYIVTSEDGEDRIVAFIVPWNNASSGGYSKSFTSYTGIYYSSKNLISTHWILTAYKEWGNRWATNLLGHNDFYRV</sequence>
<accession>A0AAE0S8S8</accession>
<dbReference type="EMBL" id="JAEAOA010000534">
    <property type="protein sequence ID" value="KAK3587466.1"/>
    <property type="molecule type" value="Genomic_DNA"/>
</dbReference>
<protein>
    <submittedName>
        <fullName evidence="7">Uncharacterized protein</fullName>
    </submittedName>
</protein>
<evidence type="ECO:0000256" key="3">
    <source>
        <dbReference type="ARBA" id="ARBA00022525"/>
    </source>
</evidence>
<evidence type="ECO:0000256" key="2">
    <source>
        <dbReference type="ARBA" id="ARBA00006297"/>
    </source>
</evidence>
<evidence type="ECO:0000256" key="6">
    <source>
        <dbReference type="SAM" id="SignalP"/>
    </source>
</evidence>
<dbReference type="SUPFAM" id="SSF50876">
    <property type="entry name" value="Avidin/streptavidin"/>
    <property type="match status" value="1"/>
</dbReference>
<evidence type="ECO:0000256" key="1">
    <source>
        <dbReference type="ARBA" id="ARBA00004613"/>
    </source>
</evidence>
<evidence type="ECO:0000256" key="4">
    <source>
        <dbReference type="ARBA" id="ARBA00022729"/>
    </source>
</evidence>
<evidence type="ECO:0000313" key="7">
    <source>
        <dbReference type="EMBL" id="KAK3587466.1"/>
    </source>
</evidence>
<proteinExistence type="inferred from homology"/>
<feature type="signal peptide" evidence="6">
    <location>
        <begin position="1"/>
        <end position="23"/>
    </location>
</feature>
<reference evidence="7" key="3">
    <citation type="submission" date="2023-05" db="EMBL/GenBank/DDBJ databases">
        <authorList>
            <person name="Smith C.H."/>
        </authorList>
    </citation>
    <scope>NUCLEOTIDE SEQUENCE</scope>
    <source>
        <strain evidence="7">CHS0354</strain>
        <tissue evidence="7">Mantle</tissue>
    </source>
</reference>
<keyword evidence="4 6" id="KW-0732">Signal</keyword>
<dbReference type="PANTHER" id="PTHR34399:SF6">
    <property type="entry name" value="AVIDIN-LIKE"/>
    <property type="match status" value="1"/>
</dbReference>
<name>A0AAE0S8S8_9BIVA</name>
<gene>
    <name evidence="7" type="ORF">CHS0354_007958</name>
</gene>
<dbReference type="InterPro" id="IPR005468">
    <property type="entry name" value="Avidin/str"/>
</dbReference>
<reference evidence="7" key="2">
    <citation type="journal article" date="2021" name="Genome Biol. Evol.">
        <title>Developing a high-quality reference genome for a parasitic bivalve with doubly uniparental inheritance (Bivalvia: Unionida).</title>
        <authorList>
            <person name="Smith C.H."/>
        </authorList>
    </citation>
    <scope>NUCLEOTIDE SEQUENCE</scope>
    <source>
        <strain evidence="7">CHS0354</strain>
        <tissue evidence="7">Mantle</tissue>
    </source>
</reference>
<comment type="caution">
    <text evidence="7">The sequence shown here is derived from an EMBL/GenBank/DDBJ whole genome shotgun (WGS) entry which is preliminary data.</text>
</comment>
<feature type="chain" id="PRO_5042068803" evidence="6">
    <location>
        <begin position="24"/>
        <end position="155"/>
    </location>
</feature>
<keyword evidence="3" id="KW-0964">Secreted</keyword>
<dbReference type="AlphaFoldDB" id="A0AAE0S8S8"/>
<evidence type="ECO:0000256" key="5">
    <source>
        <dbReference type="ARBA" id="ARBA00023267"/>
    </source>
</evidence>
<dbReference type="InterPro" id="IPR051764">
    <property type="entry name" value="Avidin/Streptavidin-rel"/>
</dbReference>
<dbReference type="InterPro" id="IPR005469">
    <property type="entry name" value="Avidin"/>
</dbReference>
<keyword evidence="5" id="KW-0092">Biotin</keyword>
<dbReference type="PROSITE" id="PS51326">
    <property type="entry name" value="AVIDIN_2"/>
    <property type="match status" value="1"/>
</dbReference>
<dbReference type="PRINTS" id="PR00709">
    <property type="entry name" value="AVIDIN"/>
</dbReference>
<comment type="similarity">
    <text evidence="2">Belongs to the avidin/streptavidin family.</text>
</comment>
<dbReference type="PANTHER" id="PTHR34399">
    <property type="entry name" value="AVIDIN-RELATED"/>
    <property type="match status" value="1"/>
</dbReference>
<reference evidence="7" key="1">
    <citation type="journal article" date="2021" name="Genome Biol. Evol.">
        <title>A High-Quality Reference Genome for a Parasitic Bivalve with Doubly Uniparental Inheritance (Bivalvia: Unionida).</title>
        <authorList>
            <person name="Smith C.H."/>
        </authorList>
    </citation>
    <scope>NUCLEOTIDE SEQUENCE</scope>
    <source>
        <strain evidence="7">CHS0354</strain>
    </source>
</reference>
<comment type="subcellular location">
    <subcellularLocation>
        <location evidence="1">Secreted</location>
    </subcellularLocation>
</comment>
<dbReference type="Pfam" id="PF01382">
    <property type="entry name" value="Avidin"/>
    <property type="match status" value="1"/>
</dbReference>